<organism evidence="1 2">
    <name type="scientific">Syntrophus aciditrophicus (strain SB)</name>
    <dbReference type="NCBI Taxonomy" id="56780"/>
    <lineage>
        <taxon>Bacteria</taxon>
        <taxon>Pseudomonadati</taxon>
        <taxon>Thermodesulfobacteriota</taxon>
        <taxon>Syntrophia</taxon>
        <taxon>Syntrophales</taxon>
        <taxon>Syntrophaceae</taxon>
        <taxon>Syntrophus</taxon>
    </lineage>
</organism>
<evidence type="ECO:0000313" key="1">
    <source>
        <dbReference type="EMBL" id="ABC77960.1"/>
    </source>
</evidence>
<reference evidence="1 2" key="1">
    <citation type="journal article" date="2007" name="Proc. Natl. Acad. Sci. U.S.A.">
        <title>The genome of Syntrophus aciditrophicus: life at the thermodynamic limit of microbial growth.</title>
        <authorList>
            <person name="McInerney M.J."/>
            <person name="Rohlin L."/>
            <person name="Mouttaki H."/>
            <person name="Kim U."/>
            <person name="Krupp R.S."/>
            <person name="Rios-Hernandez L."/>
            <person name="Sieber J."/>
            <person name="Struchtemeyer C.G."/>
            <person name="Bhattacharyya A."/>
            <person name="Campbell J.W."/>
            <person name="Gunsalus R.P."/>
        </authorList>
    </citation>
    <scope>NUCLEOTIDE SEQUENCE [LARGE SCALE GENOMIC DNA]</scope>
    <source>
        <strain evidence="1 2">SB</strain>
    </source>
</reference>
<dbReference type="InParanoid" id="Q2LV46"/>
<name>Q2LV46_SYNAS</name>
<dbReference type="EMBL" id="CP000252">
    <property type="protein sequence ID" value="ABC77960.1"/>
    <property type="molecule type" value="Genomic_DNA"/>
</dbReference>
<dbReference type="STRING" id="56780.SYN_00671"/>
<sequence>MEEIDFIKEARMEMKKEAEKTIDDGLLNLTEQIRTHATNAQEWLETLIHASYDFDELLKGKALEDLARVDPSPVASAAFKAEYDITEIIIRIHKLSNVFDYLDEKKTP</sequence>
<gene>
    <name evidence="1" type="ORF">SYN_00671</name>
</gene>
<dbReference type="AlphaFoldDB" id="Q2LV46"/>
<evidence type="ECO:0000313" key="2">
    <source>
        <dbReference type="Proteomes" id="UP000001933"/>
    </source>
</evidence>
<accession>Q2LV46</accession>
<dbReference type="HOGENOM" id="CLU_2195599_0_0_7"/>
<proteinExistence type="predicted"/>
<dbReference type="KEGG" id="sat:SYN_00671"/>
<keyword evidence="2" id="KW-1185">Reference proteome</keyword>
<dbReference type="RefSeq" id="WP_011417981.1">
    <property type="nucleotide sequence ID" value="NC_007759.1"/>
</dbReference>
<protein>
    <submittedName>
        <fullName evidence="1">Hypothetical cytosolic protein</fullName>
    </submittedName>
</protein>
<dbReference type="Proteomes" id="UP000001933">
    <property type="component" value="Chromosome"/>
</dbReference>